<proteinExistence type="predicted"/>
<dbReference type="GO" id="GO:0008168">
    <property type="term" value="F:methyltransferase activity"/>
    <property type="evidence" value="ECO:0007669"/>
    <property type="project" value="UniProtKB-KW"/>
</dbReference>
<keyword evidence="3" id="KW-0489">Methyltransferase</keyword>
<evidence type="ECO:0000313" key="3">
    <source>
        <dbReference type="EMBL" id="AOS61215.1"/>
    </source>
</evidence>
<dbReference type="EMBL" id="CP014859">
    <property type="protein sequence ID" value="AOS61215.1"/>
    <property type="molecule type" value="Genomic_DNA"/>
</dbReference>
<dbReference type="RefSeq" id="WP_069846098.1">
    <property type="nucleotide sequence ID" value="NZ_CP014859.1"/>
</dbReference>
<dbReference type="InterPro" id="IPR029063">
    <property type="entry name" value="SAM-dependent_MTases_sf"/>
</dbReference>
<keyword evidence="4" id="KW-1185">Reference proteome</keyword>
<dbReference type="Proteomes" id="UP000095210">
    <property type="component" value="Chromosome"/>
</dbReference>
<dbReference type="PANTHER" id="PTHR42912">
    <property type="entry name" value="METHYLTRANSFERASE"/>
    <property type="match status" value="1"/>
</dbReference>
<gene>
    <name evidence="3" type="ORF">TL08_01880</name>
</gene>
<sequence>MINPNAAFDELAPNYDSDGSHRTLAERLVAGLAPLRAKATVLDVATGTGAAAFAALRRLDITRVVAVDISEGMIQRARQAATTADPTGRIEWQVAAGVPAPMPAGSADLVLCASSLQFLGRAALTDWLRVLRPGGQVAFTLTSAACFRPSGAFAELAAADLPMPADEQQAARIAGEAGFENVAVTTVEIAGDRPKVVFLVYGTAEEAKFDSGDEQVSELVIQERAERPGGDQDRGVPEADGQQGHA</sequence>
<organism evidence="3 4">
    <name type="scientific">Actinoalloteichus hymeniacidonis</name>
    <dbReference type="NCBI Taxonomy" id="340345"/>
    <lineage>
        <taxon>Bacteria</taxon>
        <taxon>Bacillati</taxon>
        <taxon>Actinomycetota</taxon>
        <taxon>Actinomycetes</taxon>
        <taxon>Pseudonocardiales</taxon>
        <taxon>Pseudonocardiaceae</taxon>
        <taxon>Actinoalloteichus</taxon>
    </lineage>
</organism>
<dbReference type="InterPro" id="IPR050508">
    <property type="entry name" value="Methyltransf_Superfamily"/>
</dbReference>
<accession>A0AAC9MWF4</accession>
<keyword evidence="3" id="KW-0808">Transferase</keyword>
<dbReference type="KEGG" id="ahm:TL08_01880"/>
<dbReference type="CDD" id="cd02440">
    <property type="entry name" value="AdoMet_MTases"/>
    <property type="match status" value="1"/>
</dbReference>
<name>A0AAC9MWF4_9PSEU</name>
<dbReference type="AlphaFoldDB" id="A0AAC9MWF4"/>
<feature type="domain" description="Methyltransferase" evidence="2">
    <location>
        <begin position="41"/>
        <end position="135"/>
    </location>
</feature>
<feature type="compositionally biased region" description="Basic and acidic residues" evidence="1">
    <location>
        <begin position="223"/>
        <end position="237"/>
    </location>
</feature>
<evidence type="ECO:0000259" key="2">
    <source>
        <dbReference type="Pfam" id="PF13649"/>
    </source>
</evidence>
<evidence type="ECO:0000313" key="4">
    <source>
        <dbReference type="Proteomes" id="UP000095210"/>
    </source>
</evidence>
<dbReference type="GO" id="GO:0032259">
    <property type="term" value="P:methylation"/>
    <property type="evidence" value="ECO:0007669"/>
    <property type="project" value="UniProtKB-KW"/>
</dbReference>
<evidence type="ECO:0000256" key="1">
    <source>
        <dbReference type="SAM" id="MobiDB-lite"/>
    </source>
</evidence>
<dbReference type="SUPFAM" id="SSF53335">
    <property type="entry name" value="S-adenosyl-L-methionine-dependent methyltransferases"/>
    <property type="match status" value="1"/>
</dbReference>
<feature type="region of interest" description="Disordered" evidence="1">
    <location>
        <begin position="223"/>
        <end position="246"/>
    </location>
</feature>
<dbReference type="Pfam" id="PF13649">
    <property type="entry name" value="Methyltransf_25"/>
    <property type="match status" value="1"/>
</dbReference>
<reference evidence="4" key="1">
    <citation type="submission" date="2016-03" db="EMBL/GenBank/DDBJ databases">
        <title>Complete genome sequence of the type strain Actinoalloteichus hymeniacidonis DSM 45092.</title>
        <authorList>
            <person name="Schaffert L."/>
            <person name="Albersmeier A."/>
            <person name="Winkler A."/>
            <person name="Kalinowski J."/>
            <person name="Zotchev S."/>
            <person name="Ruckert C."/>
        </authorList>
    </citation>
    <scope>NUCLEOTIDE SEQUENCE [LARGE SCALE GENOMIC DNA]</scope>
    <source>
        <strain evidence="4">HPA177(T) (DSM 45092(T))</strain>
    </source>
</reference>
<dbReference type="InterPro" id="IPR041698">
    <property type="entry name" value="Methyltransf_25"/>
</dbReference>
<dbReference type="Gene3D" id="3.40.50.150">
    <property type="entry name" value="Vaccinia Virus protein VP39"/>
    <property type="match status" value="1"/>
</dbReference>
<protein>
    <submittedName>
        <fullName evidence="3">Methyltransferase family protein</fullName>
    </submittedName>
</protein>